<proteinExistence type="predicted"/>
<dbReference type="InterPro" id="IPR050111">
    <property type="entry name" value="C-type_lectin/snaclec_domain"/>
</dbReference>
<feature type="domain" description="C-type lectin" evidence="2">
    <location>
        <begin position="412"/>
        <end position="541"/>
    </location>
</feature>
<dbReference type="CDD" id="cd00037">
    <property type="entry name" value="CLECT"/>
    <property type="match status" value="2"/>
</dbReference>
<dbReference type="SMART" id="SM00034">
    <property type="entry name" value="CLECT"/>
    <property type="match status" value="2"/>
</dbReference>
<dbReference type="Pfam" id="PF00059">
    <property type="entry name" value="Lectin_C"/>
    <property type="match status" value="2"/>
</dbReference>
<dbReference type="Gene3D" id="3.10.100.10">
    <property type="entry name" value="Mannose-Binding Protein A, subunit A"/>
    <property type="match status" value="2"/>
</dbReference>
<dbReference type="InterPro" id="IPR016186">
    <property type="entry name" value="C-type_lectin-like/link_sf"/>
</dbReference>
<evidence type="ECO:0000256" key="1">
    <source>
        <dbReference type="ARBA" id="ARBA00023157"/>
    </source>
</evidence>
<dbReference type="InterPro" id="IPR001304">
    <property type="entry name" value="C-type_lectin-like"/>
</dbReference>
<accession>A0A914QPZ9</accession>
<keyword evidence="1" id="KW-1015">Disulfide bond</keyword>
<dbReference type="PROSITE" id="PS50041">
    <property type="entry name" value="C_TYPE_LECTIN_2"/>
    <property type="match status" value="2"/>
</dbReference>
<evidence type="ECO:0000313" key="3">
    <source>
        <dbReference type="Proteomes" id="UP000887578"/>
    </source>
</evidence>
<dbReference type="PANTHER" id="PTHR22803">
    <property type="entry name" value="MANNOSE, PHOSPHOLIPASE, LECTIN RECEPTOR RELATED"/>
    <property type="match status" value="1"/>
</dbReference>
<evidence type="ECO:0000313" key="4">
    <source>
        <dbReference type="WBParaSite" id="PDA_v2.g582.t1"/>
    </source>
</evidence>
<organism evidence="3 4">
    <name type="scientific">Panagrolaimus davidi</name>
    <dbReference type="NCBI Taxonomy" id="227884"/>
    <lineage>
        <taxon>Eukaryota</taxon>
        <taxon>Metazoa</taxon>
        <taxon>Ecdysozoa</taxon>
        <taxon>Nematoda</taxon>
        <taxon>Chromadorea</taxon>
        <taxon>Rhabditida</taxon>
        <taxon>Tylenchina</taxon>
        <taxon>Panagrolaimomorpha</taxon>
        <taxon>Panagrolaimoidea</taxon>
        <taxon>Panagrolaimidae</taxon>
        <taxon>Panagrolaimus</taxon>
    </lineage>
</organism>
<sequence length="544" mass="62763">MVMGQHETRKFNLTGKTLQKSEFFANLVNKHADKNGIVYLQSKDLNRLTRDLFNKVDWDEEVSAAYIPSTQEKEIINELLEIFKNQQIQSKDLTENEWNSVFWDDIFARPDIQTNYANEVLKYGEKERSFKYNKEKDHQFRKNIEKMRNSNNKDITAAEGGFTFFGLFEAEAGGISSSENYKNAKNNENTETKEKDTLSFDDFNKIISKENMNIKWTGTKFEPKDLTLYRLNTRNLNFSNEIFFKRVVVTKHQITQKIEIKTSSASNFVESYIDSDLQYLFFNKKTFIKAEGVCHGLNGHLVTINSMFENMFLNEKANRIDVSSDTYWIGATDMIKPQTWSWLDNSSLVFNNWVKGQPQNTFDSNCGAGLMQGGKWISDNCDKEKPFICEFNTAPPTIPKPSCPESWTFYNATGFCYKVIVKSLNWNDAENECLKEGSHLISIHSYPEMLFATSLANAYSTNNCTWEAQTWIGLYTNDDNVHWKWTDGTPFDYTKWAPNEPNNPGKENCGQMLTGVPCPGQLPTALYNYYSNRIIANFICKKAP</sequence>
<dbReference type="InterPro" id="IPR018378">
    <property type="entry name" value="C-type_lectin_CS"/>
</dbReference>
<name>A0A914QPZ9_9BILA</name>
<feature type="domain" description="C-type lectin" evidence="2">
    <location>
        <begin position="279"/>
        <end position="390"/>
    </location>
</feature>
<evidence type="ECO:0000259" key="2">
    <source>
        <dbReference type="PROSITE" id="PS50041"/>
    </source>
</evidence>
<dbReference type="AlphaFoldDB" id="A0A914QPZ9"/>
<reference evidence="4" key="1">
    <citation type="submission" date="2022-11" db="UniProtKB">
        <authorList>
            <consortium name="WormBaseParasite"/>
        </authorList>
    </citation>
    <scope>IDENTIFICATION</scope>
</reference>
<dbReference type="WBParaSite" id="PDA_v2.g582.t1">
    <property type="protein sequence ID" value="PDA_v2.g582.t1"/>
    <property type="gene ID" value="PDA_v2.g582"/>
</dbReference>
<protein>
    <submittedName>
        <fullName evidence="4">C-type lectin domain-containing protein</fullName>
    </submittedName>
</protein>
<dbReference type="Proteomes" id="UP000887578">
    <property type="component" value="Unplaced"/>
</dbReference>
<keyword evidence="3" id="KW-1185">Reference proteome</keyword>
<dbReference type="InterPro" id="IPR016187">
    <property type="entry name" value="CTDL_fold"/>
</dbReference>
<dbReference type="SUPFAM" id="SSF56436">
    <property type="entry name" value="C-type lectin-like"/>
    <property type="match status" value="2"/>
</dbReference>
<dbReference type="PROSITE" id="PS00615">
    <property type="entry name" value="C_TYPE_LECTIN_1"/>
    <property type="match status" value="1"/>
</dbReference>